<evidence type="ECO:0000259" key="3">
    <source>
        <dbReference type="Pfam" id="PF04685"/>
    </source>
</evidence>
<name>A0A4R6KPJ9_9ACTN</name>
<evidence type="ECO:0000256" key="1">
    <source>
        <dbReference type="SAM" id="MobiDB-lite"/>
    </source>
</evidence>
<dbReference type="PANTHER" id="PTHR12654:SF0">
    <property type="entry name" value="NON-LYSOSOMAL GLUCOSYLCERAMIDASE"/>
    <property type="match status" value="1"/>
</dbReference>
<evidence type="ECO:0000313" key="5">
    <source>
        <dbReference type="EMBL" id="TDO51519.1"/>
    </source>
</evidence>
<dbReference type="InterPro" id="IPR024462">
    <property type="entry name" value="GH116_N"/>
</dbReference>
<dbReference type="InterPro" id="IPR008928">
    <property type="entry name" value="6-hairpin_glycosidase_sf"/>
</dbReference>
<dbReference type="Proteomes" id="UP000295388">
    <property type="component" value="Unassembled WGS sequence"/>
</dbReference>
<dbReference type="Gene3D" id="2.70.98.40">
    <property type="entry name" value="Glycoside hydrolase, family 65, N-terminal domain"/>
    <property type="match status" value="1"/>
</dbReference>
<dbReference type="EMBL" id="SNWQ01000003">
    <property type="protein sequence ID" value="TDO51519.1"/>
    <property type="molecule type" value="Genomic_DNA"/>
</dbReference>
<feature type="domain" description="Glycosyl-hydrolase family 116 N-terminal" evidence="4">
    <location>
        <begin position="100"/>
        <end position="405"/>
    </location>
</feature>
<proteinExistence type="predicted"/>
<comment type="caution">
    <text evidence="5">The sequence shown here is derived from an EMBL/GenBank/DDBJ whole genome shotgun (WGS) entry which is preliminary data.</text>
</comment>
<evidence type="ECO:0000259" key="4">
    <source>
        <dbReference type="Pfam" id="PF12215"/>
    </source>
</evidence>
<feature type="signal peptide" evidence="2">
    <location>
        <begin position="1"/>
        <end position="35"/>
    </location>
</feature>
<dbReference type="GO" id="GO:0008422">
    <property type="term" value="F:beta-glucosidase activity"/>
    <property type="evidence" value="ECO:0007669"/>
    <property type="project" value="TreeGrafter"/>
</dbReference>
<sequence length="890" mass="95274">MKEPIFFSSRSGRKRLAAVAVAATIAAAGTAPALASQALPPATQPAGHTALGDAAYQRPLGVIGSTPCSPHNWQRCAGDASAPDTAPFALGNPMAQPGLGIPLGGLGAGSFMINQAGTFGPWNMGGSTNSNYEKRILPQAAIHIREQQQGRTASTKTLAVNSSEFGSVLPAWSTLDAGSGTYSALYPFGRIDYADPVPSTSVSTTFWTPIVAGNDEFSSQPVAYFEVELTNETSKTTKVSTMFTFPNAPAHVGSTVQNTPSSVPSVRTGYTSHETVDHRNKITGITLGASSPTNTADSQNSEWTTAVRSEPGQRVTYVTSWNADGDGSDIYTPFTATGRLPNAALDGSNSASALAVEMNLPAHQTQTVRFVLAWDFPQITFGTAGDTSWMRRYTSFYGAREDAQNNYIAGSYPGNQGFAIAARNLARVDEAAEAVARWWKPVAFDDTVSPAIRMAALNELSQLTFNGSFWEAGLVSTPHQTGVPRPGSAVPGTHLFHTLTGGGWADAGETDVQGQMAIALRELFPSIEADWVRATSEMIAQDPNGRVPGSPGFNPPVEGYLWWHLSAPWLLWETSTSPAVPETTFFDRPVKYLIRAYGAYRSSGDDSLLRDAYPAMLRLWTHDVLPRIPQGDTLPTEPATFASTYDVMGQSGGVHGVYNSGLYILAAEIMAAATEDARRLGIPAASAVDVDALNHTRASSQAAYEAAFWTGSYYKFTDAGERSTDVFVDVLWPQHVAEQLGLADINPPERVAAHLTNTFDHLTQVKDSTGHMLGAPNLVPNGGKPYPVLPNRPRELGFQAAEVWTGTNFEFAGTLIREGRRLGRPDLIADGNELAEGLVHQIYSPTAAAGGAYAFNTPEAWNGYDTTTYRAAYYVRALAAWDTYASARRQ</sequence>
<dbReference type="InterPro" id="IPR012341">
    <property type="entry name" value="6hp_glycosidase-like_sf"/>
</dbReference>
<dbReference type="Gene3D" id="1.50.10.10">
    <property type="match status" value="1"/>
</dbReference>
<dbReference type="InterPro" id="IPR037018">
    <property type="entry name" value="GH65_N"/>
</dbReference>
<keyword evidence="2" id="KW-0732">Signal</keyword>
<dbReference type="GO" id="GO:0005975">
    <property type="term" value="P:carbohydrate metabolic process"/>
    <property type="evidence" value="ECO:0007669"/>
    <property type="project" value="InterPro"/>
</dbReference>
<dbReference type="InterPro" id="IPR006775">
    <property type="entry name" value="GH116_catalytic"/>
</dbReference>
<evidence type="ECO:0000256" key="2">
    <source>
        <dbReference type="SAM" id="SignalP"/>
    </source>
</evidence>
<gene>
    <name evidence="5" type="ORF">EV643_103258</name>
</gene>
<organism evidence="5 6">
    <name type="scientific">Kribbella caucasensis</name>
    <dbReference type="NCBI Taxonomy" id="2512215"/>
    <lineage>
        <taxon>Bacteria</taxon>
        <taxon>Bacillati</taxon>
        <taxon>Actinomycetota</taxon>
        <taxon>Actinomycetes</taxon>
        <taxon>Propionibacteriales</taxon>
        <taxon>Kribbellaceae</taxon>
        <taxon>Kribbella</taxon>
    </lineage>
</organism>
<feature type="chain" id="PRO_5039663241" evidence="2">
    <location>
        <begin position="36"/>
        <end position="890"/>
    </location>
</feature>
<dbReference type="Pfam" id="PF04685">
    <property type="entry name" value="DUF608"/>
    <property type="match status" value="1"/>
</dbReference>
<feature type="region of interest" description="Disordered" evidence="1">
    <location>
        <begin position="287"/>
        <end position="309"/>
    </location>
</feature>
<protein>
    <submittedName>
        <fullName evidence="5">Uncharacterized protein (DUF608 family)</fullName>
    </submittedName>
</protein>
<feature type="domain" description="Glycosyl-hydrolase family 116 catalytic region" evidence="3">
    <location>
        <begin position="583"/>
        <end position="881"/>
    </location>
</feature>
<dbReference type="AlphaFoldDB" id="A0A4R6KPJ9"/>
<evidence type="ECO:0000313" key="6">
    <source>
        <dbReference type="Proteomes" id="UP000295388"/>
    </source>
</evidence>
<dbReference type="Pfam" id="PF12215">
    <property type="entry name" value="Glyco_hydr_116N"/>
    <property type="match status" value="1"/>
</dbReference>
<keyword evidence="6" id="KW-1185">Reference proteome</keyword>
<accession>A0A4R6KPJ9</accession>
<reference evidence="5 6" key="1">
    <citation type="submission" date="2019-03" db="EMBL/GenBank/DDBJ databases">
        <title>Genomic Encyclopedia of Type Strains, Phase III (KMG-III): the genomes of soil and plant-associated and newly described type strains.</title>
        <authorList>
            <person name="Whitman W."/>
        </authorList>
    </citation>
    <scope>NUCLEOTIDE SEQUENCE [LARGE SCALE GENOMIC DNA]</scope>
    <source>
        <strain evidence="5 6">VKM Ac-2527</strain>
    </source>
</reference>
<dbReference type="PANTHER" id="PTHR12654">
    <property type="entry name" value="BILE ACID BETA-GLUCOSIDASE-RELATED"/>
    <property type="match status" value="1"/>
</dbReference>
<feature type="compositionally biased region" description="Polar residues" evidence="1">
    <location>
        <begin position="288"/>
        <end position="307"/>
    </location>
</feature>
<dbReference type="InterPro" id="IPR052566">
    <property type="entry name" value="Non-lysos_glucosylceramidase"/>
</dbReference>
<dbReference type="SUPFAM" id="SSF48208">
    <property type="entry name" value="Six-hairpin glycosidases"/>
    <property type="match status" value="1"/>
</dbReference>